<dbReference type="GO" id="GO:0003735">
    <property type="term" value="F:structural constituent of ribosome"/>
    <property type="evidence" value="ECO:0007669"/>
    <property type="project" value="InterPro"/>
</dbReference>
<keyword evidence="2" id="KW-0689">Ribosomal protein</keyword>
<dbReference type="RefSeq" id="XP_031854133.1">
    <property type="nucleotide sequence ID" value="XM_031998242.1"/>
</dbReference>
<dbReference type="EMBL" id="CABVLU010000003">
    <property type="protein sequence ID" value="VVT53341.1"/>
    <property type="molecule type" value="Genomic_DNA"/>
</dbReference>
<reference evidence="4 5" key="1">
    <citation type="submission" date="2019-09" db="EMBL/GenBank/DDBJ databases">
        <authorList>
            <person name="Brejova B."/>
        </authorList>
    </citation>
    <scope>NUCLEOTIDE SEQUENCE [LARGE SCALE GENOMIC DNA]</scope>
</reference>
<keyword evidence="3" id="KW-0687">Ribonucleoprotein</keyword>
<comment type="similarity">
    <text evidence="1">Belongs to the eukaryotic ribosomal protein eL13 family.</text>
</comment>
<dbReference type="PANTHER" id="PTHR11722">
    <property type="entry name" value="60S RIBOSOMAL PROTEIN L13"/>
    <property type="match status" value="1"/>
</dbReference>
<sequence>MAISKNNPIVKNHFRKHWQERVRVHLDQAGKKQSRRTARAKKAALVAPRPVDLLRPTVRAPTVKYNRKVRAGRGFTREELKAAGIVYAQALTIGIAVDPRRQNKSVEAFELNVNKLKEYKSKLILLPRNAAKPKAGEATPEEFAAAKQVASSNAVFPVVQATPESAPRAVSGTEEAFLTLRKARSDAKFAGIRAKKAREAAEAEAEKKK</sequence>
<dbReference type="HAMAP" id="MF_00499">
    <property type="entry name" value="Ribosomal_eL13"/>
    <property type="match status" value="1"/>
</dbReference>
<evidence type="ECO:0000256" key="1">
    <source>
        <dbReference type="ARBA" id="ARBA00005640"/>
    </source>
</evidence>
<keyword evidence="5" id="KW-1185">Reference proteome</keyword>
<dbReference type="Pfam" id="PF01294">
    <property type="entry name" value="Ribosomal_L13e"/>
    <property type="match status" value="1"/>
</dbReference>
<dbReference type="PANTHER" id="PTHR11722:SF0">
    <property type="entry name" value="LARGE RIBOSOMAL SUBUNIT PROTEIN EL13"/>
    <property type="match status" value="1"/>
</dbReference>
<evidence type="ECO:0000256" key="2">
    <source>
        <dbReference type="ARBA" id="ARBA00022980"/>
    </source>
</evidence>
<dbReference type="OrthoDB" id="10264538at2759"/>
<proteinExistence type="inferred from homology"/>
<dbReference type="GO" id="GO:0003723">
    <property type="term" value="F:RNA binding"/>
    <property type="evidence" value="ECO:0007669"/>
    <property type="project" value="TreeGrafter"/>
</dbReference>
<accession>A0A5E8BQP0</accession>
<organism evidence="4 5">
    <name type="scientific">Magnusiomyces paraingens</name>
    <dbReference type="NCBI Taxonomy" id="2606893"/>
    <lineage>
        <taxon>Eukaryota</taxon>
        <taxon>Fungi</taxon>
        <taxon>Dikarya</taxon>
        <taxon>Ascomycota</taxon>
        <taxon>Saccharomycotina</taxon>
        <taxon>Dipodascomycetes</taxon>
        <taxon>Dipodascales</taxon>
        <taxon>Dipodascaceae</taxon>
        <taxon>Magnusiomyces</taxon>
    </lineage>
</organism>
<name>A0A5E8BQP0_9ASCO</name>
<dbReference type="Proteomes" id="UP000398389">
    <property type="component" value="Unassembled WGS sequence"/>
</dbReference>
<gene>
    <name evidence="4" type="ORF">SAPINGB_P003524</name>
</gene>
<dbReference type="AlphaFoldDB" id="A0A5E8BQP0"/>
<dbReference type="Gene3D" id="1.20.5.110">
    <property type="match status" value="1"/>
</dbReference>
<evidence type="ECO:0000256" key="3">
    <source>
        <dbReference type="ARBA" id="ARBA00023274"/>
    </source>
</evidence>
<dbReference type="GO" id="GO:0006412">
    <property type="term" value="P:translation"/>
    <property type="evidence" value="ECO:0007669"/>
    <property type="project" value="InterPro"/>
</dbReference>
<dbReference type="FunFam" id="1.20.5.110:FF:000003">
    <property type="entry name" value="60S ribosomal protein L13"/>
    <property type="match status" value="1"/>
</dbReference>
<dbReference type="GeneID" id="43582342"/>
<dbReference type="GO" id="GO:0022625">
    <property type="term" value="C:cytosolic large ribosomal subunit"/>
    <property type="evidence" value="ECO:0007669"/>
    <property type="project" value="TreeGrafter"/>
</dbReference>
<evidence type="ECO:0000313" key="5">
    <source>
        <dbReference type="Proteomes" id="UP000398389"/>
    </source>
</evidence>
<evidence type="ECO:0008006" key="6">
    <source>
        <dbReference type="Google" id="ProtNLM"/>
    </source>
</evidence>
<evidence type="ECO:0000313" key="4">
    <source>
        <dbReference type="EMBL" id="VVT53341.1"/>
    </source>
</evidence>
<dbReference type="InterPro" id="IPR001380">
    <property type="entry name" value="Ribosomal_eL13"/>
</dbReference>
<protein>
    <recommendedName>
        <fullName evidence="6">60S ribosomal protein L13</fullName>
    </recommendedName>
</protein>